<dbReference type="PANTHER" id="PTHR42784:SF1">
    <property type="entry name" value="PYRANOSE 2-OXIDASE"/>
    <property type="match status" value="1"/>
</dbReference>
<reference evidence="7 8" key="1">
    <citation type="journal article" date="2012" name="J. Bacteriol.">
        <title>Complete genome sequence of Enterobacter aerogenes KCTC 2190.</title>
        <authorList>
            <person name="Shin S.H."/>
            <person name="Kim S."/>
            <person name="Kim J.Y."/>
            <person name="Lee S."/>
            <person name="Um Y."/>
            <person name="Oh M.K."/>
            <person name="Kim Y.R."/>
            <person name="Lee J."/>
            <person name="Yang K.S."/>
        </authorList>
    </citation>
    <scope>NUCLEOTIDE SEQUENCE [LARGE SCALE GENOMIC DNA]</scope>
    <source>
        <strain evidence="7 8">KCTC 2190</strain>
    </source>
</reference>
<evidence type="ECO:0000313" key="7">
    <source>
        <dbReference type="EMBL" id="AEG98139.1"/>
    </source>
</evidence>
<comment type="similarity">
    <text evidence="2">Belongs to the GMC oxidoreductase family.</text>
</comment>
<dbReference type="GO" id="GO:0016614">
    <property type="term" value="F:oxidoreductase activity, acting on CH-OH group of donors"/>
    <property type="evidence" value="ECO:0007669"/>
    <property type="project" value="InterPro"/>
</dbReference>
<dbReference type="RefSeq" id="WP_015705007.1">
    <property type="nucleotide sequence ID" value="NC_015663.1"/>
</dbReference>
<evidence type="ECO:0000256" key="4">
    <source>
        <dbReference type="ARBA" id="ARBA00022827"/>
    </source>
</evidence>
<dbReference type="SUPFAM" id="SSF51905">
    <property type="entry name" value="FAD/NAD(P)-binding domain"/>
    <property type="match status" value="1"/>
</dbReference>
<sequence>MKKEFYDAIVIGSGVAGSIAVKELTEKGMNIILLEAGPFLGEKDFPITPGNNEKIKKIDALARFKIALTGQPLQARAAYMSNEYRHLFVNDWQNPYTTPKGQYFLWIRGRQLGGRLHTYGRVLQRMSDYDFKAASYDGYGQDWPISYEELSPWYTHIEEFLGVYGTEENIPNLPDGKYIQAPILTKPEKAFKSKVESKWPERKVISWRFSTPNLKRIPVGVQAAIDTGRLELRTDAIAKQIDVDPVSGKAVGVTFIDRLTKQEHSVRGGMVMLCASAIESVRLLLNSRSSRHPEGIGNSTGLLGRYFLEQTPSLIAGSVPDSKGWEYDKTIIQDPFCRPAGGIVIPRFQNLGQDSQKNYLRGFAFQGVIGRGYVPPGSPAQFGLMGFGEMLPRKENCITLNFKKKDAWGIPAPHINCSFGANDLLVLKEQLRAIKEMVTECNYNIDFAGTALGLEDGRNAMPNETLLTKTIFRLSFKKSVGLGAAIHESGGARMGDDPESSVLNNYNQCWDASNVFVTDGACFVTSGTVGPTLTMMAITARACDYAATQYKNGQL</sequence>
<evidence type="ECO:0000313" key="8">
    <source>
        <dbReference type="Proteomes" id="UP000008881"/>
    </source>
</evidence>
<dbReference type="GeneID" id="93311414"/>
<accession>A0A0H3FU51</accession>
<dbReference type="eggNOG" id="COG2303">
    <property type="taxonomic scope" value="Bacteria"/>
</dbReference>
<keyword evidence="8" id="KW-1185">Reference proteome</keyword>
<evidence type="ECO:0000259" key="6">
    <source>
        <dbReference type="Pfam" id="PF05199"/>
    </source>
</evidence>
<dbReference type="KEGG" id="eae:EAE_16140"/>
<keyword evidence="5" id="KW-0560">Oxidoreductase</keyword>
<dbReference type="SUPFAM" id="SSF54373">
    <property type="entry name" value="FAD-linked reductases, C-terminal domain"/>
    <property type="match status" value="1"/>
</dbReference>
<dbReference type="PATRIC" id="fig|1028307.3.peg.3228"/>
<dbReference type="EMBL" id="CP002824">
    <property type="protein sequence ID" value="AEG98139.1"/>
    <property type="molecule type" value="Genomic_DNA"/>
</dbReference>
<keyword evidence="4" id="KW-0274">FAD</keyword>
<dbReference type="InterPro" id="IPR036188">
    <property type="entry name" value="FAD/NAD-bd_sf"/>
</dbReference>
<evidence type="ECO:0000256" key="3">
    <source>
        <dbReference type="ARBA" id="ARBA00022630"/>
    </source>
</evidence>
<dbReference type="InterPro" id="IPR051473">
    <property type="entry name" value="P2Ox-like"/>
</dbReference>
<dbReference type="PANTHER" id="PTHR42784">
    <property type="entry name" value="PYRANOSE 2-OXIDASE"/>
    <property type="match status" value="1"/>
</dbReference>
<dbReference type="AlphaFoldDB" id="A0A0H3FU51"/>
<dbReference type="OrthoDB" id="9787779at2"/>
<gene>
    <name evidence="7" type="ordered locus">EAE_16140</name>
</gene>
<dbReference type="Pfam" id="PF05199">
    <property type="entry name" value="GMC_oxred_C"/>
    <property type="match status" value="1"/>
</dbReference>
<evidence type="ECO:0000256" key="2">
    <source>
        <dbReference type="ARBA" id="ARBA00010790"/>
    </source>
</evidence>
<dbReference type="InterPro" id="IPR007867">
    <property type="entry name" value="GMC_OxRtase_C"/>
</dbReference>
<protein>
    <submittedName>
        <fullName evidence="7">Putative oxidoreductase protein</fullName>
    </submittedName>
</protein>
<feature type="domain" description="Glucose-methanol-choline oxidoreductase C-terminal" evidence="6">
    <location>
        <begin position="392"/>
        <end position="538"/>
    </location>
</feature>
<dbReference type="HOGENOM" id="CLU_008878_4_0_6"/>
<dbReference type="Proteomes" id="UP000008881">
    <property type="component" value="Chromosome"/>
</dbReference>
<organism evidence="7 8">
    <name type="scientific">Klebsiella aerogenes (strain ATCC 13048 / DSM 30053 / CCUG 1429 / JCM 1235 / KCTC 2190 / NBRC 13534 / NCIMB 10102 / NCTC 10006 / CDC 819-56)</name>
    <name type="common">Enterobacter aerogenes</name>
    <dbReference type="NCBI Taxonomy" id="1028307"/>
    <lineage>
        <taxon>Bacteria</taxon>
        <taxon>Pseudomonadati</taxon>
        <taxon>Pseudomonadota</taxon>
        <taxon>Gammaproteobacteria</taxon>
        <taxon>Enterobacterales</taxon>
        <taxon>Enterobacteriaceae</taxon>
        <taxon>Klebsiella/Raoultella group</taxon>
        <taxon>Klebsiella</taxon>
    </lineage>
</organism>
<evidence type="ECO:0000256" key="5">
    <source>
        <dbReference type="ARBA" id="ARBA00023002"/>
    </source>
</evidence>
<evidence type="ECO:0000256" key="1">
    <source>
        <dbReference type="ARBA" id="ARBA00001974"/>
    </source>
</evidence>
<comment type="cofactor">
    <cofactor evidence="1">
        <name>FAD</name>
        <dbReference type="ChEBI" id="CHEBI:57692"/>
    </cofactor>
</comment>
<dbReference type="Gene3D" id="3.50.50.60">
    <property type="entry name" value="FAD/NAD(P)-binding domain"/>
    <property type="match status" value="2"/>
</dbReference>
<keyword evidence="3" id="KW-0285">Flavoprotein</keyword>
<name>A0A0H3FU51_KLEAK</name>
<proteinExistence type="inferred from homology"/>